<dbReference type="InterPro" id="IPR005645">
    <property type="entry name" value="FSH-like_dom"/>
</dbReference>
<dbReference type="Pfam" id="PF03959">
    <property type="entry name" value="FSH1"/>
    <property type="match status" value="1"/>
</dbReference>
<dbReference type="PANTHER" id="PTHR48070">
    <property type="entry name" value="ESTERASE OVCA2"/>
    <property type="match status" value="1"/>
</dbReference>
<sequence length="234" mass="25528">MKILMLHGSRQSGELFRAKIQGLEKLVKQALGPAASKDTEFIYPTAPISRGDEDGASDLRGRHGSWTWLQPETIDDFYPEINETLAYIATVLKDSGPFDGIIGFSQGGALAAMITSLLEENRKDGFARATEENALVYPASFADLDHPPLRFFVSIAGYAALHPAYRAFYETPIQTPSLHLLGSMDTVVDETASTTLSEKCENSIVVWHPGGHTIPNGKRQLIPIAHFIGSTLKA</sequence>
<dbReference type="EMBL" id="JAPQKH010000007">
    <property type="protein sequence ID" value="KAJ5087949.1"/>
    <property type="molecule type" value="Genomic_DNA"/>
</dbReference>
<dbReference type="GO" id="GO:0016787">
    <property type="term" value="F:hydrolase activity"/>
    <property type="evidence" value="ECO:0007669"/>
    <property type="project" value="UniProtKB-KW"/>
</dbReference>
<dbReference type="GO" id="GO:0005634">
    <property type="term" value="C:nucleus"/>
    <property type="evidence" value="ECO:0007669"/>
    <property type="project" value="TreeGrafter"/>
</dbReference>
<dbReference type="OrthoDB" id="2094269at2759"/>
<reference evidence="3" key="2">
    <citation type="journal article" date="2023" name="IMA Fungus">
        <title>Comparative genomic study of the Penicillium genus elucidates a diverse pangenome and 15 lateral gene transfer events.</title>
        <authorList>
            <person name="Petersen C."/>
            <person name="Sorensen T."/>
            <person name="Nielsen M.R."/>
            <person name="Sondergaard T.E."/>
            <person name="Sorensen J.L."/>
            <person name="Fitzpatrick D.A."/>
            <person name="Frisvad J.C."/>
            <person name="Nielsen K.L."/>
        </authorList>
    </citation>
    <scope>NUCLEOTIDE SEQUENCE</scope>
    <source>
        <strain evidence="3">IBT 30069</strain>
    </source>
</reference>
<protein>
    <submittedName>
        <fullName evidence="3">Serine hydrolase FSH</fullName>
    </submittedName>
</protein>
<feature type="domain" description="Serine hydrolase" evidence="2">
    <location>
        <begin position="1"/>
        <end position="221"/>
    </location>
</feature>
<dbReference type="GO" id="GO:0019748">
    <property type="term" value="P:secondary metabolic process"/>
    <property type="evidence" value="ECO:0007669"/>
    <property type="project" value="TreeGrafter"/>
</dbReference>
<keyword evidence="1 3" id="KW-0378">Hydrolase</keyword>
<dbReference type="GO" id="GO:0005737">
    <property type="term" value="C:cytoplasm"/>
    <property type="evidence" value="ECO:0007669"/>
    <property type="project" value="TreeGrafter"/>
</dbReference>
<organism evidence="3 4">
    <name type="scientific">Penicillium angulare</name>
    <dbReference type="NCBI Taxonomy" id="116970"/>
    <lineage>
        <taxon>Eukaryota</taxon>
        <taxon>Fungi</taxon>
        <taxon>Dikarya</taxon>
        <taxon>Ascomycota</taxon>
        <taxon>Pezizomycotina</taxon>
        <taxon>Eurotiomycetes</taxon>
        <taxon>Eurotiomycetidae</taxon>
        <taxon>Eurotiales</taxon>
        <taxon>Aspergillaceae</taxon>
        <taxon>Penicillium</taxon>
    </lineage>
</organism>
<dbReference type="AlphaFoldDB" id="A0A9W9EU43"/>
<dbReference type="InterPro" id="IPR050593">
    <property type="entry name" value="LovG"/>
</dbReference>
<dbReference type="SUPFAM" id="SSF53474">
    <property type="entry name" value="alpha/beta-Hydrolases"/>
    <property type="match status" value="1"/>
</dbReference>
<comment type="caution">
    <text evidence="3">The sequence shown here is derived from an EMBL/GenBank/DDBJ whole genome shotgun (WGS) entry which is preliminary data.</text>
</comment>
<dbReference type="PANTHER" id="PTHR48070:SF6">
    <property type="entry name" value="ESTERASE OVCA2"/>
    <property type="match status" value="1"/>
</dbReference>
<proteinExistence type="predicted"/>
<dbReference type="Gene3D" id="3.40.50.1820">
    <property type="entry name" value="alpha/beta hydrolase"/>
    <property type="match status" value="1"/>
</dbReference>
<name>A0A9W9EU43_9EURO</name>
<evidence type="ECO:0000313" key="4">
    <source>
        <dbReference type="Proteomes" id="UP001149165"/>
    </source>
</evidence>
<evidence type="ECO:0000256" key="1">
    <source>
        <dbReference type="ARBA" id="ARBA00022801"/>
    </source>
</evidence>
<accession>A0A9W9EU43</accession>
<dbReference type="GO" id="GO:0017000">
    <property type="term" value="P:antibiotic biosynthetic process"/>
    <property type="evidence" value="ECO:0007669"/>
    <property type="project" value="UniProtKB-ARBA"/>
</dbReference>
<dbReference type="Proteomes" id="UP001149165">
    <property type="component" value="Unassembled WGS sequence"/>
</dbReference>
<dbReference type="GO" id="GO:0072330">
    <property type="term" value="P:monocarboxylic acid biosynthetic process"/>
    <property type="evidence" value="ECO:0007669"/>
    <property type="project" value="UniProtKB-ARBA"/>
</dbReference>
<evidence type="ECO:0000313" key="3">
    <source>
        <dbReference type="EMBL" id="KAJ5087949.1"/>
    </source>
</evidence>
<evidence type="ECO:0000259" key="2">
    <source>
        <dbReference type="Pfam" id="PF03959"/>
    </source>
</evidence>
<dbReference type="InterPro" id="IPR029058">
    <property type="entry name" value="AB_hydrolase_fold"/>
</dbReference>
<gene>
    <name evidence="3" type="ORF">N7456_011565</name>
</gene>
<reference evidence="3" key="1">
    <citation type="submission" date="2022-11" db="EMBL/GenBank/DDBJ databases">
        <authorList>
            <person name="Petersen C."/>
        </authorList>
    </citation>
    <scope>NUCLEOTIDE SEQUENCE</scope>
    <source>
        <strain evidence="3">IBT 30069</strain>
    </source>
</reference>
<keyword evidence="4" id="KW-1185">Reference proteome</keyword>